<dbReference type="EMBL" id="GEEE01017400">
    <property type="protein sequence ID" value="JAP45825.1"/>
    <property type="molecule type" value="Transcribed_RNA"/>
</dbReference>
<sequence>AFSNIKHLVYSDWHMISDFKLVGVSAPRSAKSDRSLPHSRLNSSRSIRSSNEDKDTLIVRAARMRNAKPQKEAPRNKNDSLEILLNSSSSINAENVSYYSSLSRNDSATGWDDETADWNNIEIASVDCDSRGDHAGIGCRVTPIEKLENLSDRSSPHNSFGADGTPLSDRKSRHTKPKQVGAERSPRGQEHFHPRASSGDENLEEYERSQQSATSKELPALTEISAARRLQRWWRRHLSRQRTEAAMLERLLAEEKRRIAARVSSLASTPRSAGNLLERRTPRLTSEIPRRSCNINYDVPCETVTRPTTKNLSPQQENGIYARDLYTKNPAENTVHQSRLDQCGPTSMMFPELDCRAGDSEIQVSTEKRETSPTQTAWKAQIEERRSTLMTNILSDLDSLKREPQPVQAAEPSSHGFDLGTGLEPADKKHCRKRTGQQATRNPVKLEEFLVPSSRLVSESVDFAVTTKSRSGNHRKSSAFFHQREISLYALDSVNSQSPNRSYDPTSKTVEPDAIHAEQTEILRKPRIKRTPSVLTPRQLCISNLFNLETRWNTGDTQCDHFIQDLEDPVCERHRNLTQDMDTDALTAKEEDEKHPRSRSPQDAKITYEELAAALSKEKVKTAKLEEFVTKQYDSLQQQRDLSMQQLHDAERTYEERIAAQKDDYEATLNKNYKLIDELIAEKQALTEQCSKLVDDMRLLKEKAEAKQKQLEDNHKCEIQKLQGKFVAAEKLRRERWEASKIKSIKELTIKGVEKEIARLVASHKEELEELRKDCMCQVQAADARAFQAYGRQLDELRLALTQEKEEACAKERRLANERFENLVEDERESLAKLRKRLLAENADERERMVATSARQREEFRVRTEQLESEIQKMSETHREEMEQLKNNLENKHASQIEELKTRSNAEREVWEQKFRSTLELEFATREREIAEKLRKDRDKQLEMVIRNLEAEATAAQEEAEKVTNGKLKVLKERHQQEINELEQSERQITEKYNQLRTRCLEHEGEIECLTVRLNQRETELKEVQALYEKLKAERDHVSDVVRQEFADRIVASEEEVKTLRVTLAETRSKLALEVDKRERDIQRAKESMASELEQVHERVKDAVRQKEINIGALKKEHNKEIEELKFELQLSRQRSEHLEKLLDQQRKQLLQLKPHSVHRK</sequence>
<feature type="coiled-coil region" evidence="1">
    <location>
        <begin position="750"/>
        <end position="899"/>
    </location>
</feature>
<feature type="region of interest" description="Disordered" evidence="2">
    <location>
        <begin position="148"/>
        <end position="220"/>
    </location>
</feature>
<feature type="coiled-coil region" evidence="1">
    <location>
        <begin position="633"/>
        <end position="721"/>
    </location>
</feature>
<feature type="region of interest" description="Disordered" evidence="2">
    <location>
        <begin position="585"/>
        <end position="604"/>
    </location>
</feature>
<protein>
    <submittedName>
        <fullName evidence="3">Centrosomal protein of</fullName>
    </submittedName>
</protein>
<dbReference type="PANTHER" id="PTHR31540:SF1">
    <property type="entry name" value="CENTROSOMAL PROTEIN OF 131 KDA"/>
    <property type="match status" value="1"/>
</dbReference>
<feature type="region of interest" description="Disordered" evidence="2">
    <location>
        <begin position="29"/>
        <end position="56"/>
    </location>
</feature>
<feature type="compositionally biased region" description="Basic and acidic residues" evidence="2">
    <location>
        <begin position="587"/>
        <end position="604"/>
    </location>
</feature>
<feature type="compositionally biased region" description="Basic and acidic residues" evidence="2">
    <location>
        <begin position="184"/>
        <end position="193"/>
    </location>
</feature>
<accession>A0A0X3P1S6</accession>
<feature type="non-terminal residue" evidence="3">
    <location>
        <position position="1"/>
    </location>
</feature>
<organism evidence="3">
    <name type="scientific">Schistocephalus solidus</name>
    <name type="common">Tapeworm</name>
    <dbReference type="NCBI Taxonomy" id="70667"/>
    <lineage>
        <taxon>Eukaryota</taxon>
        <taxon>Metazoa</taxon>
        <taxon>Spiralia</taxon>
        <taxon>Lophotrochozoa</taxon>
        <taxon>Platyhelminthes</taxon>
        <taxon>Cestoda</taxon>
        <taxon>Eucestoda</taxon>
        <taxon>Diphyllobothriidea</taxon>
        <taxon>Diphyllobothriidae</taxon>
        <taxon>Schistocephalus</taxon>
    </lineage>
</organism>
<dbReference type="GO" id="GO:0010824">
    <property type="term" value="P:regulation of centrosome duplication"/>
    <property type="evidence" value="ECO:0007669"/>
    <property type="project" value="TreeGrafter"/>
</dbReference>
<keyword evidence="1" id="KW-0175">Coiled coil</keyword>
<dbReference type="InterPro" id="IPR030465">
    <property type="entry name" value="CEP131"/>
</dbReference>
<evidence type="ECO:0000256" key="2">
    <source>
        <dbReference type="SAM" id="MobiDB-lite"/>
    </source>
</evidence>
<feature type="coiled-coil region" evidence="1">
    <location>
        <begin position="1068"/>
        <end position="1149"/>
    </location>
</feature>
<reference evidence="3" key="1">
    <citation type="submission" date="2016-01" db="EMBL/GenBank/DDBJ databases">
        <title>Reference transcriptome for the parasite Schistocephalus solidus: insights into the molecular evolution of parasitism.</title>
        <authorList>
            <person name="Hebert F.O."/>
            <person name="Grambauer S."/>
            <person name="Barber I."/>
            <person name="Landry C.R."/>
            <person name="Aubin-Horth N."/>
        </authorList>
    </citation>
    <scope>NUCLEOTIDE SEQUENCE</scope>
</reference>
<dbReference type="PANTHER" id="PTHR31540">
    <property type="entry name" value="CENTROSOMAL PROTEIN OF 131 KDA"/>
    <property type="match status" value="1"/>
</dbReference>
<dbReference type="AlphaFoldDB" id="A0A0X3P1S6"/>
<evidence type="ECO:0000313" key="3">
    <source>
        <dbReference type="EMBL" id="JAP45825.1"/>
    </source>
</evidence>
<dbReference type="GO" id="GO:0005929">
    <property type="term" value="C:cilium"/>
    <property type="evidence" value="ECO:0007669"/>
    <property type="project" value="GOC"/>
</dbReference>
<name>A0A0X3P1S6_SCHSO</name>
<feature type="region of interest" description="Disordered" evidence="2">
    <location>
        <begin position="404"/>
        <end position="427"/>
    </location>
</feature>
<feature type="compositionally biased region" description="Low complexity" evidence="2">
    <location>
        <begin position="39"/>
        <end position="49"/>
    </location>
</feature>
<dbReference type="GO" id="GO:0034451">
    <property type="term" value="C:centriolar satellite"/>
    <property type="evidence" value="ECO:0007669"/>
    <property type="project" value="TreeGrafter"/>
</dbReference>
<dbReference type="GO" id="GO:0035735">
    <property type="term" value="P:intraciliary transport involved in cilium assembly"/>
    <property type="evidence" value="ECO:0007669"/>
    <property type="project" value="InterPro"/>
</dbReference>
<gene>
    <name evidence="3" type="primary">CP131</name>
    <name evidence="3" type="ORF">TR120428</name>
</gene>
<feature type="coiled-coil region" evidence="1">
    <location>
        <begin position="939"/>
        <end position="1041"/>
    </location>
</feature>
<proteinExistence type="predicted"/>
<evidence type="ECO:0000256" key="1">
    <source>
        <dbReference type="SAM" id="Coils"/>
    </source>
</evidence>
<dbReference type="PROSITE" id="PS50096">
    <property type="entry name" value="IQ"/>
    <property type="match status" value="1"/>
</dbReference>